<name>A0A2G6E103_9BACT</name>
<evidence type="ECO:0000313" key="4">
    <source>
        <dbReference type="Proteomes" id="UP000229740"/>
    </source>
</evidence>
<dbReference type="EMBL" id="PDPS01000044">
    <property type="protein sequence ID" value="PID55734.1"/>
    <property type="molecule type" value="Genomic_DNA"/>
</dbReference>
<accession>A0A2G6E103</accession>
<evidence type="ECO:0000256" key="1">
    <source>
        <dbReference type="SAM" id="Phobius"/>
    </source>
</evidence>
<keyword evidence="1" id="KW-0472">Membrane</keyword>
<dbReference type="Proteomes" id="UP000229740">
    <property type="component" value="Unassembled WGS sequence"/>
</dbReference>
<comment type="caution">
    <text evidence="3">The sequence shown here is derived from an EMBL/GenBank/DDBJ whole genome shotgun (WGS) entry which is preliminary data.</text>
</comment>
<dbReference type="AlphaFoldDB" id="A0A2G6E103"/>
<organism evidence="3 4">
    <name type="scientific">candidate division KSB3 bacterium</name>
    <dbReference type="NCBI Taxonomy" id="2044937"/>
    <lineage>
        <taxon>Bacteria</taxon>
        <taxon>candidate division KSB3</taxon>
    </lineage>
</organism>
<reference evidence="3 4" key="1">
    <citation type="submission" date="2017-10" db="EMBL/GenBank/DDBJ databases">
        <title>Novel microbial diversity and functional potential in the marine mammal oral microbiome.</title>
        <authorList>
            <person name="Dudek N.K."/>
            <person name="Sun C.L."/>
            <person name="Burstein D."/>
            <person name="Kantor R.S."/>
            <person name="Aliaga Goltsman D.S."/>
            <person name="Bik E.M."/>
            <person name="Thomas B.C."/>
            <person name="Banfield J.F."/>
            <person name="Relman D.A."/>
        </authorList>
    </citation>
    <scope>NUCLEOTIDE SEQUENCE [LARGE SCALE GENOMIC DNA]</scope>
    <source>
        <strain evidence="3">DOLZORAL124_49_17</strain>
    </source>
</reference>
<gene>
    <name evidence="3" type="ORF">CSB45_14455</name>
</gene>
<evidence type="ECO:0008006" key="5">
    <source>
        <dbReference type="Google" id="ProtNLM"/>
    </source>
</evidence>
<feature type="transmembrane region" description="Helical" evidence="1">
    <location>
        <begin position="62"/>
        <end position="84"/>
    </location>
</feature>
<protein>
    <recommendedName>
        <fullName evidence="5">ComEC/Rec2-related protein domain-containing protein</fullName>
    </recommendedName>
</protein>
<keyword evidence="1" id="KW-0812">Transmembrane</keyword>
<feature type="signal peptide" evidence="2">
    <location>
        <begin position="1"/>
        <end position="19"/>
    </location>
</feature>
<feature type="chain" id="PRO_5014985283" description="ComEC/Rec2-related protein domain-containing protein" evidence="2">
    <location>
        <begin position="20"/>
        <end position="246"/>
    </location>
</feature>
<keyword evidence="2" id="KW-0732">Signal</keyword>
<sequence>MFRLYGRPAALLCASPVFALMIHQPCSDTLLFGCLLVVQRLLQLAKATRLSAPFSRGDRRGLLLLAGLVYGLSWMIKPLTILTLPFLSPQLGLAGFGSLGIWGAYILWSRRWEFGRRQFAFLLHQLAFKSMKRPGRQRLRPPSPRPPSALRWHRLSWRLRWRWEHLGRRAVAAIPFYLFPAWLQPWTWKGFLLAAAILLGYGNSKYLLLDLLFLFPVVGEAIPHFLKEGGNGFFQCQKCVFSSGEA</sequence>
<keyword evidence="1" id="KW-1133">Transmembrane helix</keyword>
<proteinExistence type="predicted"/>
<feature type="transmembrane region" description="Helical" evidence="1">
    <location>
        <begin position="90"/>
        <end position="108"/>
    </location>
</feature>
<evidence type="ECO:0000313" key="3">
    <source>
        <dbReference type="EMBL" id="PID55734.1"/>
    </source>
</evidence>
<evidence type="ECO:0000256" key="2">
    <source>
        <dbReference type="SAM" id="SignalP"/>
    </source>
</evidence>